<dbReference type="PANTHER" id="PTHR11566">
    <property type="entry name" value="DYNAMIN"/>
    <property type="match status" value="1"/>
</dbReference>
<evidence type="ECO:0000313" key="3">
    <source>
        <dbReference type="EMBL" id="PVU84871.1"/>
    </source>
</evidence>
<evidence type="ECO:0000259" key="2">
    <source>
        <dbReference type="PROSITE" id="PS51388"/>
    </source>
</evidence>
<protein>
    <recommendedName>
        <fullName evidence="2">GED domain-containing protein</fullName>
    </recommendedName>
</protein>
<dbReference type="Gene3D" id="1.20.120.1240">
    <property type="entry name" value="Dynamin, middle domain"/>
    <property type="match status" value="1"/>
</dbReference>
<dbReference type="GO" id="GO:0016020">
    <property type="term" value="C:membrane"/>
    <property type="evidence" value="ECO:0007669"/>
    <property type="project" value="TreeGrafter"/>
</dbReference>
<dbReference type="GO" id="GO:0003924">
    <property type="term" value="F:GTPase activity"/>
    <property type="evidence" value="ECO:0007669"/>
    <property type="project" value="InterPro"/>
</dbReference>
<dbReference type="GO" id="GO:0048312">
    <property type="term" value="P:intracellular distribution of mitochondria"/>
    <property type="evidence" value="ECO:0007669"/>
    <property type="project" value="TreeGrafter"/>
</dbReference>
<keyword evidence="4" id="KW-1185">Reference proteome</keyword>
<feature type="compositionally biased region" description="Polar residues" evidence="1">
    <location>
        <begin position="1"/>
        <end position="13"/>
    </location>
</feature>
<gene>
    <name evidence="3" type="ORF">BB561_007018</name>
</gene>
<dbReference type="SMART" id="SM00302">
    <property type="entry name" value="GED"/>
    <property type="match status" value="1"/>
</dbReference>
<name>A0A2T9XXQ3_9FUNG</name>
<feature type="compositionally biased region" description="Polar residues" evidence="1">
    <location>
        <begin position="31"/>
        <end position="55"/>
    </location>
</feature>
<dbReference type="PANTHER" id="PTHR11566:SF21">
    <property type="entry name" value="DYNAMIN RELATED PROTEIN 1, ISOFORM A"/>
    <property type="match status" value="1"/>
</dbReference>
<dbReference type="GO" id="GO:0000266">
    <property type="term" value="P:mitochondrial fission"/>
    <property type="evidence" value="ECO:0007669"/>
    <property type="project" value="TreeGrafter"/>
</dbReference>
<dbReference type="GO" id="GO:0005737">
    <property type="term" value="C:cytoplasm"/>
    <property type="evidence" value="ECO:0007669"/>
    <property type="project" value="TreeGrafter"/>
</dbReference>
<organism evidence="3 4">
    <name type="scientific">Smittium simulii</name>
    <dbReference type="NCBI Taxonomy" id="133385"/>
    <lineage>
        <taxon>Eukaryota</taxon>
        <taxon>Fungi</taxon>
        <taxon>Fungi incertae sedis</taxon>
        <taxon>Zoopagomycota</taxon>
        <taxon>Kickxellomycotina</taxon>
        <taxon>Harpellomycetes</taxon>
        <taxon>Harpellales</taxon>
        <taxon>Legeriomycetaceae</taxon>
        <taxon>Smittium</taxon>
    </lineage>
</organism>
<dbReference type="GO" id="GO:0005874">
    <property type="term" value="C:microtubule"/>
    <property type="evidence" value="ECO:0007669"/>
    <property type="project" value="TreeGrafter"/>
</dbReference>
<dbReference type="InterPro" id="IPR003130">
    <property type="entry name" value="GED"/>
</dbReference>
<dbReference type="GO" id="GO:0005525">
    <property type="term" value="F:GTP binding"/>
    <property type="evidence" value="ECO:0007669"/>
    <property type="project" value="InterPro"/>
</dbReference>
<comment type="caution">
    <text evidence="3">The sequence shown here is derived from an EMBL/GenBank/DDBJ whole genome shotgun (WGS) entry which is preliminary data.</text>
</comment>
<dbReference type="OrthoDB" id="5061070at2759"/>
<feature type="region of interest" description="Disordered" evidence="1">
    <location>
        <begin position="1"/>
        <end position="69"/>
    </location>
</feature>
<dbReference type="GO" id="GO:0016559">
    <property type="term" value="P:peroxisome fission"/>
    <property type="evidence" value="ECO:0007669"/>
    <property type="project" value="TreeGrafter"/>
</dbReference>
<dbReference type="GO" id="GO:0008017">
    <property type="term" value="F:microtubule binding"/>
    <property type="evidence" value="ECO:0007669"/>
    <property type="project" value="TreeGrafter"/>
</dbReference>
<evidence type="ECO:0000313" key="4">
    <source>
        <dbReference type="Proteomes" id="UP000245383"/>
    </source>
</evidence>
<sequence length="270" mass="31122">MLRASNKFNPNNKNHPESNIDSDTSHDYNDNYPNSLNHLENISNKSQRYNDNQDPNYGKSPVSEQSVTQNFSKQLNINDNFEFNQSSTNESNVFYKSFFGNASEKIFGKGGNDPYNRTRDNQRYEMSSYTNDNRLNSSQIEIPLANNIGDPTYNGSTLTEKAHFINQRADQPLTVEQRDDLEITLIRLLISSYFNIVKKSVMDLVPKTIMHYLVNQTCENLQNRLVEELYAEGSADELMQEDPALLSEYNKCKSTLEIYQRCYSIISEIV</sequence>
<dbReference type="Proteomes" id="UP000245383">
    <property type="component" value="Unassembled WGS sequence"/>
</dbReference>
<dbReference type="GO" id="GO:0006897">
    <property type="term" value="P:endocytosis"/>
    <property type="evidence" value="ECO:0007669"/>
    <property type="project" value="TreeGrafter"/>
</dbReference>
<dbReference type="STRING" id="133385.A0A2T9XXQ3"/>
<evidence type="ECO:0000256" key="1">
    <source>
        <dbReference type="SAM" id="MobiDB-lite"/>
    </source>
</evidence>
<dbReference type="Pfam" id="PF02212">
    <property type="entry name" value="GED"/>
    <property type="match status" value="1"/>
</dbReference>
<proteinExistence type="predicted"/>
<reference evidence="3 4" key="1">
    <citation type="journal article" date="2018" name="MBio">
        <title>Comparative Genomics Reveals the Core Gene Toolbox for the Fungus-Insect Symbiosis.</title>
        <authorList>
            <person name="Wang Y."/>
            <person name="Stata M."/>
            <person name="Wang W."/>
            <person name="Stajich J.E."/>
            <person name="White M.M."/>
            <person name="Moncalvo J.M."/>
        </authorList>
    </citation>
    <scope>NUCLEOTIDE SEQUENCE [LARGE SCALE GENOMIC DNA]</scope>
    <source>
        <strain evidence="3 4">SWE-8-4</strain>
    </source>
</reference>
<dbReference type="EMBL" id="MBFR01001006">
    <property type="protein sequence ID" value="PVU84871.1"/>
    <property type="molecule type" value="Genomic_DNA"/>
</dbReference>
<dbReference type="InterPro" id="IPR022812">
    <property type="entry name" value="Dynamin"/>
</dbReference>
<dbReference type="InterPro" id="IPR020850">
    <property type="entry name" value="GED_dom"/>
</dbReference>
<accession>A0A2T9XXQ3</accession>
<dbReference type="PROSITE" id="PS51388">
    <property type="entry name" value="GED"/>
    <property type="match status" value="1"/>
</dbReference>
<dbReference type="AlphaFoldDB" id="A0A2T9XXQ3"/>
<feature type="compositionally biased region" description="Basic and acidic residues" evidence="1">
    <location>
        <begin position="14"/>
        <end position="29"/>
    </location>
</feature>
<feature type="domain" description="GED" evidence="2">
    <location>
        <begin position="183"/>
        <end position="270"/>
    </location>
</feature>